<reference evidence="1 2" key="1">
    <citation type="journal article" date="2011" name="Proc. Natl. Acad. Sci. U.S.A.">
        <title>Comparative genomics of xylose-fermenting fungi for enhanced biofuel production.</title>
        <authorList>
            <person name="Wohlbach D.J."/>
            <person name="Kuo A."/>
            <person name="Sato T.K."/>
            <person name="Potts K.M."/>
            <person name="Salamov A.A."/>
            <person name="LaButti K.M."/>
            <person name="Sun H."/>
            <person name="Clum A."/>
            <person name="Pangilinan J.L."/>
            <person name="Lindquist E.A."/>
            <person name="Lucas S."/>
            <person name="Lapidus A."/>
            <person name="Jin M."/>
            <person name="Gunawan C."/>
            <person name="Balan V."/>
            <person name="Dale B.E."/>
            <person name="Jeffries T.W."/>
            <person name="Zinkel R."/>
            <person name="Barry K.W."/>
            <person name="Grigoriev I.V."/>
            <person name="Gasch A.P."/>
        </authorList>
    </citation>
    <scope>NUCLEOTIDE SEQUENCE [LARGE SCALE GENOMIC DNA]</scope>
    <source>
        <strain evidence="2">ATCC 10573 / BCRC 21748 / CBS 615 / JCM 9827 / NBRC 10315 / NRRL Y-1498 / VKM Y-70</strain>
    </source>
</reference>
<proteinExistence type="predicted"/>
<dbReference type="GeneID" id="18249231"/>
<dbReference type="RefSeq" id="XP_006689481.1">
    <property type="nucleotide sequence ID" value="XM_006689418.1"/>
</dbReference>
<dbReference type="GO" id="GO:1990904">
    <property type="term" value="C:ribonucleoprotein complex"/>
    <property type="evidence" value="ECO:0007669"/>
    <property type="project" value="InterPro"/>
</dbReference>
<keyword evidence="2" id="KW-1185">Reference proteome</keyword>
<dbReference type="Proteomes" id="UP000000707">
    <property type="component" value="Unassembled WGS sequence"/>
</dbReference>
<dbReference type="KEGG" id="cten:18249231"/>
<dbReference type="HOGENOM" id="CLU_376466_0_0_1"/>
<dbReference type="Pfam" id="PF13762">
    <property type="entry name" value="MNE1"/>
    <property type="match status" value="1"/>
</dbReference>
<evidence type="ECO:0000313" key="2">
    <source>
        <dbReference type="Proteomes" id="UP000000707"/>
    </source>
</evidence>
<organism evidence="2">
    <name type="scientific">Candida tenuis (strain ATCC 10573 / BCRC 21748 / CBS 615 / JCM 9827 / NBRC 10315 / NRRL Y-1498 / VKM Y-70)</name>
    <name type="common">Yeast</name>
    <name type="synonym">Yamadazyma tenuis</name>
    <dbReference type="NCBI Taxonomy" id="590646"/>
    <lineage>
        <taxon>Eukaryota</taxon>
        <taxon>Fungi</taxon>
        <taxon>Dikarya</taxon>
        <taxon>Ascomycota</taxon>
        <taxon>Saccharomycotina</taxon>
        <taxon>Pichiomycetes</taxon>
        <taxon>Debaryomycetaceae</taxon>
        <taxon>Yamadazyma</taxon>
    </lineage>
</organism>
<dbReference type="OrthoDB" id="4083723at2759"/>
<dbReference type="AlphaFoldDB" id="G3BD87"/>
<gene>
    <name evidence="1" type="ORF">CANTEDRAFT_127339</name>
</gene>
<sequence length="615" mass="70885">MYRLIRRYSTNVHSIKSAMISKDFKVAAELVTKSVLSTTECTSLLKQCRDTNDSAVASIALELGKRSFKKNHQNTYFMLMSFINCNDLGTLRNLKQFWDKSVRGNWKIESSPIKALYYSIFVHTYSNLNQPVLALEWYVRTFLSISKTNEIASSRLPTVKLLCLLLDVRDCDGVSQVLNMVHEEETKKHTNSTQTSVVTKATWLNCLSMAAEENNYELMRTIYDLYLMKDFKNEGISDTDILFRSGLSEYLENKGVTKQSVDIILGILASNGDIERTLELIEFYHTHSVFKGESASPGESFIFALEAFCMETGPSDWEDAPKDYENYHDTSVEKILDLIGIYTARSVDSKLDYKDISNFMSNKFTHFKAYDHHIEAKLQQKESFRLHKELELVQHPSVQTSPFGNIMANMNILKSFVSSHVKFVQSREYPAETVTLFINCVLNHINVTSNFSGIIQALIELQNLNANFSEWLDQDSYDIILNSLAQSGLKMVSLHLFKYLRSRTKLTHEHYACFISSILRGDFHSQLHYYMYYYSKDYDGHIGPKTKHLLESLPATVTKENSDTERIIMNLDNLYFTIPEPDDPKTTKSSLPGFNRTYHFEYDSRDLSYISYLFK</sequence>
<evidence type="ECO:0000313" key="1">
    <source>
        <dbReference type="EMBL" id="EGV60267.1"/>
    </source>
</evidence>
<dbReference type="EMBL" id="GL996528">
    <property type="protein sequence ID" value="EGV60267.1"/>
    <property type="molecule type" value="Genomic_DNA"/>
</dbReference>
<protein>
    <submittedName>
        <fullName evidence="1">Uncharacterized protein</fullName>
    </submittedName>
</protein>
<name>G3BD87_CANTC</name>
<dbReference type="eggNOG" id="ENOG502R1E6">
    <property type="taxonomic scope" value="Eukaryota"/>
</dbReference>
<dbReference type="GO" id="GO:0000372">
    <property type="term" value="P:Group I intron splicing"/>
    <property type="evidence" value="ECO:0007669"/>
    <property type="project" value="InterPro"/>
</dbReference>
<accession>G3BD87</accession>
<dbReference type="InterPro" id="IPR025694">
    <property type="entry name" value="MNE1"/>
</dbReference>